<reference evidence="7 8" key="1">
    <citation type="submission" date="2018-06" db="EMBL/GenBank/DDBJ databases">
        <title>Genomic Encyclopedia of Type Strains, Phase I: the one thousand microbial genomes (KMG-I) project.</title>
        <authorList>
            <person name="Kyrpides N."/>
        </authorList>
    </citation>
    <scope>NUCLEOTIDE SEQUENCE [LARGE SCALE GENOMIC DNA]</scope>
    <source>
        <strain evidence="7 8">DSM 19573</strain>
    </source>
</reference>
<dbReference type="InterPro" id="IPR010982">
    <property type="entry name" value="Lambda_DNA-bd_dom_sf"/>
</dbReference>
<keyword evidence="4" id="KW-0804">Transcription</keyword>
<dbReference type="PRINTS" id="PR00036">
    <property type="entry name" value="HTHLACI"/>
</dbReference>
<dbReference type="Proteomes" id="UP000248132">
    <property type="component" value="Unassembled WGS sequence"/>
</dbReference>
<accession>A0A318XSG3</accession>
<dbReference type="SMART" id="SM00354">
    <property type="entry name" value="HTH_LACI"/>
    <property type="match status" value="1"/>
</dbReference>
<dbReference type="Gene3D" id="1.10.260.40">
    <property type="entry name" value="lambda repressor-like DNA-binding domains"/>
    <property type="match status" value="1"/>
</dbReference>
<dbReference type="GO" id="GO:0000976">
    <property type="term" value="F:transcription cis-regulatory region binding"/>
    <property type="evidence" value="ECO:0007669"/>
    <property type="project" value="TreeGrafter"/>
</dbReference>
<dbReference type="InterPro" id="IPR001761">
    <property type="entry name" value="Peripla_BP/Lac1_sug-bd_dom"/>
</dbReference>
<evidence type="ECO:0000256" key="2">
    <source>
        <dbReference type="ARBA" id="ARBA00023015"/>
    </source>
</evidence>
<feature type="domain" description="HTH cro/C1-type" evidence="6">
    <location>
        <begin position="5"/>
        <end position="48"/>
    </location>
</feature>
<dbReference type="InterPro" id="IPR000843">
    <property type="entry name" value="HTH_LacI"/>
</dbReference>
<keyword evidence="8" id="KW-1185">Reference proteome</keyword>
<dbReference type="InterPro" id="IPR001387">
    <property type="entry name" value="Cro/C1-type_HTH"/>
</dbReference>
<dbReference type="EMBL" id="QKMR01000003">
    <property type="protein sequence ID" value="PYG89514.1"/>
    <property type="molecule type" value="Genomic_DNA"/>
</dbReference>
<organism evidence="7 8">
    <name type="scientific">Ruminiclostridium sufflavum DSM 19573</name>
    <dbReference type="NCBI Taxonomy" id="1121337"/>
    <lineage>
        <taxon>Bacteria</taxon>
        <taxon>Bacillati</taxon>
        <taxon>Bacillota</taxon>
        <taxon>Clostridia</taxon>
        <taxon>Eubacteriales</taxon>
        <taxon>Oscillospiraceae</taxon>
        <taxon>Ruminiclostridium</taxon>
    </lineage>
</organism>
<proteinExistence type="predicted"/>
<dbReference type="Pfam" id="PF00532">
    <property type="entry name" value="Peripla_BP_1"/>
    <property type="match status" value="1"/>
</dbReference>
<feature type="domain" description="HTH lacI-type" evidence="5">
    <location>
        <begin position="4"/>
        <end position="58"/>
    </location>
</feature>
<dbReference type="GO" id="GO:0003700">
    <property type="term" value="F:DNA-binding transcription factor activity"/>
    <property type="evidence" value="ECO:0007669"/>
    <property type="project" value="TreeGrafter"/>
</dbReference>
<evidence type="ECO:0000256" key="4">
    <source>
        <dbReference type="ARBA" id="ARBA00023163"/>
    </source>
</evidence>
<dbReference type="PROSITE" id="PS00356">
    <property type="entry name" value="HTH_LACI_1"/>
    <property type="match status" value="1"/>
</dbReference>
<evidence type="ECO:0000256" key="1">
    <source>
        <dbReference type="ARBA" id="ARBA00022491"/>
    </source>
</evidence>
<dbReference type="PANTHER" id="PTHR30146:SF148">
    <property type="entry name" value="HTH-TYPE TRANSCRIPTIONAL REPRESSOR PURR-RELATED"/>
    <property type="match status" value="1"/>
</dbReference>
<dbReference type="SUPFAM" id="SSF47413">
    <property type="entry name" value="lambda repressor-like DNA-binding domains"/>
    <property type="match status" value="1"/>
</dbReference>
<dbReference type="PROSITE" id="PS50932">
    <property type="entry name" value="HTH_LACI_2"/>
    <property type="match status" value="1"/>
</dbReference>
<keyword evidence="2" id="KW-0805">Transcription regulation</keyword>
<evidence type="ECO:0000313" key="7">
    <source>
        <dbReference type="EMBL" id="PYG89514.1"/>
    </source>
</evidence>
<dbReference type="AlphaFoldDB" id="A0A318XSG3"/>
<evidence type="ECO:0000256" key="3">
    <source>
        <dbReference type="ARBA" id="ARBA00023125"/>
    </source>
</evidence>
<dbReference type="CDD" id="cd06267">
    <property type="entry name" value="PBP1_LacI_sugar_binding-like"/>
    <property type="match status" value="1"/>
</dbReference>
<dbReference type="SUPFAM" id="SSF53822">
    <property type="entry name" value="Periplasmic binding protein-like I"/>
    <property type="match status" value="1"/>
</dbReference>
<comment type="caution">
    <text evidence="7">The sequence shown here is derived from an EMBL/GenBank/DDBJ whole genome shotgun (WGS) entry which is preliminary data.</text>
</comment>
<dbReference type="CDD" id="cd01392">
    <property type="entry name" value="HTH_LacI"/>
    <property type="match status" value="1"/>
</dbReference>
<evidence type="ECO:0000259" key="5">
    <source>
        <dbReference type="PROSITE" id="PS50932"/>
    </source>
</evidence>
<keyword evidence="3" id="KW-0238">DNA-binding</keyword>
<name>A0A318XSG3_9FIRM</name>
<protein>
    <submittedName>
        <fullName evidence="7">LacI family transcriptional regulator</fullName>
    </submittedName>
</protein>
<sequence>MKNPTIRDVATKAGVSTATVSRYLNNSSYVSEEVQNKISKVIHELDFVPNCVARSLKRTETNTIGVVVPDLSNVSFMDTVKAISDVVTANNYQPIILSTEESIEKEEKVLDVLVSKRVDGIIIASAGKNERLLRINRTKLPVVLFDRDFCNSDDNTIIDSVINNNFIGSYQMINYLISLGHKKIAILCSESNPILKNDRLRGYIKALEHNNIAIDENYILYGNYAFESGYELTKKLIMQPLQPTAIFSVNNLMALGAVAALNEMNISIPDKMSVCAFGVFKYHAILRPDLTVVNQQPSELGRIAAKLLINRMKDPDNWKPKKVVLEADIIMKSSCAKPR</sequence>
<keyword evidence="1" id="KW-0678">Repressor</keyword>
<gene>
    <name evidence="7" type="ORF">LY28_00733</name>
</gene>
<dbReference type="InterPro" id="IPR028082">
    <property type="entry name" value="Peripla_BP_I"/>
</dbReference>
<dbReference type="PANTHER" id="PTHR30146">
    <property type="entry name" value="LACI-RELATED TRANSCRIPTIONAL REPRESSOR"/>
    <property type="match status" value="1"/>
</dbReference>
<evidence type="ECO:0000259" key="6">
    <source>
        <dbReference type="PROSITE" id="PS50943"/>
    </source>
</evidence>
<dbReference type="Pfam" id="PF00356">
    <property type="entry name" value="LacI"/>
    <property type="match status" value="1"/>
</dbReference>
<dbReference type="OrthoDB" id="9789891at2"/>
<evidence type="ECO:0000313" key="8">
    <source>
        <dbReference type="Proteomes" id="UP000248132"/>
    </source>
</evidence>
<dbReference type="Gene3D" id="3.40.50.2300">
    <property type="match status" value="2"/>
</dbReference>
<dbReference type="PROSITE" id="PS50943">
    <property type="entry name" value="HTH_CROC1"/>
    <property type="match status" value="1"/>
</dbReference>
<dbReference type="RefSeq" id="WP_110460801.1">
    <property type="nucleotide sequence ID" value="NZ_QKMR01000003.1"/>
</dbReference>